<feature type="transmembrane region" description="Helical" evidence="1">
    <location>
        <begin position="85"/>
        <end position="102"/>
    </location>
</feature>
<dbReference type="EMBL" id="LRFG02000006">
    <property type="protein sequence ID" value="PCO04335.1"/>
    <property type="molecule type" value="Genomic_DNA"/>
</dbReference>
<organism evidence="2 3">
    <name type="scientific">Microbulbifer flavimaris</name>
    <dbReference type="NCBI Taxonomy" id="1781068"/>
    <lineage>
        <taxon>Bacteria</taxon>
        <taxon>Pseudomonadati</taxon>
        <taxon>Pseudomonadota</taxon>
        <taxon>Gammaproteobacteria</taxon>
        <taxon>Cellvibrionales</taxon>
        <taxon>Microbulbiferaceae</taxon>
        <taxon>Microbulbifer</taxon>
    </lineage>
</organism>
<feature type="transmembrane region" description="Helical" evidence="1">
    <location>
        <begin position="53"/>
        <end position="73"/>
    </location>
</feature>
<accession>A0ABX4HW33</accession>
<evidence type="ECO:0000313" key="2">
    <source>
        <dbReference type="EMBL" id="PCO04335.1"/>
    </source>
</evidence>
<evidence type="ECO:0000256" key="1">
    <source>
        <dbReference type="SAM" id="Phobius"/>
    </source>
</evidence>
<keyword evidence="1" id="KW-1133">Transmembrane helix</keyword>
<dbReference type="InterPro" id="IPR021218">
    <property type="entry name" value="DUF2784"/>
</dbReference>
<dbReference type="Pfam" id="PF10861">
    <property type="entry name" value="DUF2784"/>
    <property type="match status" value="1"/>
</dbReference>
<protein>
    <submittedName>
        <fullName evidence="2">DUF2784 domain-containing protein</fullName>
    </submittedName>
</protein>
<sequence>MAQQALYLLAADLILVTHFLFVVFVVCGLVLILVGNTRNWRWVRNPWFRLAHLAAIGVVVLQAWLGAICPLTIWEMALRERAGDTVYAGSFIAHWLGTLLYYRFPDWVFVLCYTAFGALVLVSWYWVRPRPFIRGKNQGQ</sequence>
<dbReference type="Proteomes" id="UP000218427">
    <property type="component" value="Unassembled WGS sequence"/>
</dbReference>
<keyword evidence="1" id="KW-0812">Transmembrane</keyword>
<evidence type="ECO:0000313" key="3">
    <source>
        <dbReference type="Proteomes" id="UP000218427"/>
    </source>
</evidence>
<proteinExistence type="predicted"/>
<reference evidence="2" key="1">
    <citation type="submission" date="2017-08" db="EMBL/GenBank/DDBJ databases">
        <title>Microbulbifer marisrubri sp. nov., a halophilic alphaproteobacterium isolated from marine sediment of the Yellow Sea, China.</title>
        <authorList>
            <person name="Zhang G."/>
            <person name="Xiong Q."/>
        </authorList>
    </citation>
    <scope>NUCLEOTIDE SEQUENCE [LARGE SCALE GENOMIC DNA]</scope>
    <source>
        <strain evidence="2">WRN-8</strain>
    </source>
</reference>
<gene>
    <name evidence="2" type="ORF">AWR36_014795</name>
</gene>
<comment type="caution">
    <text evidence="2">The sequence shown here is derived from an EMBL/GenBank/DDBJ whole genome shotgun (WGS) entry which is preliminary data.</text>
</comment>
<name>A0ABX4HW33_9GAMM</name>
<feature type="transmembrane region" description="Helical" evidence="1">
    <location>
        <begin position="7"/>
        <end position="33"/>
    </location>
</feature>
<dbReference type="RefSeq" id="WP_067086716.1">
    <property type="nucleotide sequence ID" value="NZ_LRFG02000006.1"/>
</dbReference>
<keyword evidence="1" id="KW-0472">Membrane</keyword>
<keyword evidence="3" id="KW-1185">Reference proteome</keyword>
<feature type="transmembrane region" description="Helical" evidence="1">
    <location>
        <begin position="108"/>
        <end position="127"/>
    </location>
</feature>